<dbReference type="AlphaFoldDB" id="A0A2S8JA37"/>
<feature type="domain" description="HTH tetR-type" evidence="3">
    <location>
        <begin position="17"/>
        <end position="76"/>
    </location>
</feature>
<dbReference type="GO" id="GO:0003677">
    <property type="term" value="F:DNA binding"/>
    <property type="evidence" value="ECO:0007669"/>
    <property type="project" value="UniProtKB-UniRule"/>
</dbReference>
<dbReference type="Proteomes" id="UP000239290">
    <property type="component" value="Unassembled WGS sequence"/>
</dbReference>
<reference evidence="5" key="1">
    <citation type="submission" date="2018-02" db="EMBL/GenBank/DDBJ databases">
        <title>Draft genome sequencing of Rhodococcus opacus KU647198.</title>
        <authorList>
            <person name="Zheng B.-X."/>
        </authorList>
    </citation>
    <scope>NUCLEOTIDE SEQUENCE [LARGE SCALE GENOMIC DNA]</scope>
    <source>
        <strain evidence="5">04-OD7</strain>
    </source>
</reference>
<gene>
    <name evidence="4" type="ORF">C5613_16175</name>
</gene>
<dbReference type="Gene3D" id="1.10.357.10">
    <property type="entry name" value="Tetracycline Repressor, domain 2"/>
    <property type="match status" value="1"/>
</dbReference>
<evidence type="ECO:0000313" key="5">
    <source>
        <dbReference type="Proteomes" id="UP000239290"/>
    </source>
</evidence>
<comment type="caution">
    <text evidence="4">The sequence shown here is derived from an EMBL/GenBank/DDBJ whole genome shotgun (WGS) entry which is preliminary data.</text>
</comment>
<proteinExistence type="predicted"/>
<sequence>MAEQITDAPNCLDRRESRTRAALVRAAESFMAAEKLTASMLEVAQVADVGMGTFYNHFHAEEELFHVAVEDALDRHDASSAGC</sequence>
<evidence type="ECO:0000313" key="4">
    <source>
        <dbReference type="EMBL" id="PQP23878.1"/>
    </source>
</evidence>
<dbReference type="EMBL" id="PUIO01000017">
    <property type="protein sequence ID" value="PQP23878.1"/>
    <property type="molecule type" value="Genomic_DNA"/>
</dbReference>
<evidence type="ECO:0000256" key="2">
    <source>
        <dbReference type="PROSITE-ProRule" id="PRU00335"/>
    </source>
</evidence>
<protein>
    <submittedName>
        <fullName evidence="4">TetR family transcriptional regulator</fullName>
    </submittedName>
</protein>
<dbReference type="SUPFAM" id="SSF46689">
    <property type="entry name" value="Homeodomain-like"/>
    <property type="match status" value="1"/>
</dbReference>
<accession>A0A2S8JA37</accession>
<feature type="DNA-binding region" description="H-T-H motif" evidence="2">
    <location>
        <begin position="39"/>
        <end position="58"/>
    </location>
</feature>
<organism evidence="4 5">
    <name type="scientific">Rhodococcus opacus</name>
    <name type="common">Nocardia opaca</name>
    <dbReference type="NCBI Taxonomy" id="37919"/>
    <lineage>
        <taxon>Bacteria</taxon>
        <taxon>Bacillati</taxon>
        <taxon>Actinomycetota</taxon>
        <taxon>Actinomycetes</taxon>
        <taxon>Mycobacteriales</taxon>
        <taxon>Nocardiaceae</taxon>
        <taxon>Rhodococcus</taxon>
    </lineage>
</organism>
<dbReference type="InterPro" id="IPR009057">
    <property type="entry name" value="Homeodomain-like_sf"/>
</dbReference>
<dbReference type="PROSITE" id="PS50977">
    <property type="entry name" value="HTH_TETR_2"/>
    <property type="match status" value="1"/>
</dbReference>
<evidence type="ECO:0000256" key="1">
    <source>
        <dbReference type="ARBA" id="ARBA00023125"/>
    </source>
</evidence>
<dbReference type="InterPro" id="IPR001647">
    <property type="entry name" value="HTH_TetR"/>
</dbReference>
<evidence type="ECO:0000259" key="3">
    <source>
        <dbReference type="PROSITE" id="PS50977"/>
    </source>
</evidence>
<keyword evidence="1 2" id="KW-0238">DNA-binding</keyword>
<name>A0A2S8JA37_RHOOP</name>